<feature type="compositionally biased region" description="Basic and acidic residues" evidence="1">
    <location>
        <begin position="272"/>
        <end position="282"/>
    </location>
</feature>
<feature type="compositionally biased region" description="Basic and acidic residues" evidence="1">
    <location>
        <begin position="332"/>
        <end position="357"/>
    </location>
</feature>
<evidence type="ECO:0000256" key="1">
    <source>
        <dbReference type="SAM" id="MobiDB-lite"/>
    </source>
</evidence>
<reference evidence="4" key="1">
    <citation type="submission" date="2016-04" db="UniProtKB">
        <authorList>
            <consortium name="WormBaseParasite"/>
        </authorList>
    </citation>
    <scope>IDENTIFICATION</scope>
</reference>
<feature type="compositionally biased region" description="Basic and acidic residues" evidence="1">
    <location>
        <begin position="312"/>
        <end position="321"/>
    </location>
</feature>
<sequence length="640" mass="71055">MRYVSELTADLSDYRFNYEVLHGDPSLPPIGCGTSTTHSSEVLYNTAPRTIELDPSSFSEVDVYQIADEHTSNASIVEQQGVIETDTVMKIKHHVVVKSWKPATPLRKCKRLLINEFSVTSVFLIFVDSSPNKKRKKHSGSEKGVVLVKNTKAYKDKQEKKKSKKKAKSKKHKSSKHHKRKHGTKHKKHKKTKGHHGKHAPHGQLPAGDASPRRQASPKKSKHRKEDGSEGQKQSPKYDDERRMRNDEGDYGERKHKDKKKGDKHHKTGGLPDEKKQKKEQDDFFLPEPKPGKPEVEKRRSAEDASAPPPDAKMKERDRAVHKMALPPPLAREPDQMKTAREFAESPAKKKGVEVRTAKSISPKQAVEPAKQPEQALPPIAVSAKTAPADETPQPAPPPAAASLPPSSDDAQRKAAPAPAAPQAQAAPAPAPTGLEPTKESGQIYGVQPERPQPCIPLQQPPAQPQPQAAPQSYYSPMRKTGPTPPKETPPTGLRTASDFQPQPQPGGAFAPPPDGLQVNIDEILRLGGIMERRHMSPTKKISFEWIALNRHLVHQQPEVFSSHLVIAVGDVRIEKSLACDALNVLMYRHTITPDEYLRLCQHLERVDPITISILAQLLRINTRFYNNLQTPELGTVPAR</sequence>
<feature type="compositionally biased region" description="Basic residues" evidence="1">
    <location>
        <begin position="256"/>
        <end position="268"/>
    </location>
</feature>
<evidence type="ECO:0000313" key="3">
    <source>
        <dbReference type="Proteomes" id="UP000271162"/>
    </source>
</evidence>
<accession>A0A158R166</accession>
<evidence type="ECO:0000313" key="2">
    <source>
        <dbReference type="EMBL" id="VDL76760.1"/>
    </source>
</evidence>
<dbReference type="WBParaSite" id="NBR_0001317001-mRNA-1">
    <property type="protein sequence ID" value="NBR_0001317001-mRNA-1"/>
    <property type="gene ID" value="NBR_0001317001"/>
</dbReference>
<gene>
    <name evidence="2" type="ORF">NBR_LOCUS13171</name>
</gene>
<name>A0A158R166_NIPBR</name>
<feature type="compositionally biased region" description="Basic residues" evidence="1">
    <location>
        <begin position="160"/>
        <end position="201"/>
    </location>
</feature>
<feature type="compositionally biased region" description="Low complexity" evidence="1">
    <location>
        <begin position="401"/>
        <end position="428"/>
    </location>
</feature>
<feature type="compositionally biased region" description="Basic and acidic residues" evidence="1">
    <location>
        <begin position="290"/>
        <end position="303"/>
    </location>
</feature>
<dbReference type="OMA" id="GIMERRH"/>
<evidence type="ECO:0000313" key="4">
    <source>
        <dbReference type="WBParaSite" id="NBR_0001317001-mRNA-1"/>
    </source>
</evidence>
<dbReference type="EMBL" id="UYSL01020961">
    <property type="protein sequence ID" value="VDL76760.1"/>
    <property type="molecule type" value="Genomic_DNA"/>
</dbReference>
<feature type="compositionally biased region" description="Pro residues" evidence="1">
    <location>
        <begin position="451"/>
        <end position="465"/>
    </location>
</feature>
<dbReference type="AlphaFoldDB" id="A0A158R166"/>
<feature type="compositionally biased region" description="Low complexity" evidence="1">
    <location>
        <begin position="499"/>
        <end position="510"/>
    </location>
</feature>
<feature type="region of interest" description="Disordered" evidence="1">
    <location>
        <begin position="130"/>
        <end position="516"/>
    </location>
</feature>
<organism evidence="4">
    <name type="scientific">Nippostrongylus brasiliensis</name>
    <name type="common">Rat hookworm</name>
    <dbReference type="NCBI Taxonomy" id="27835"/>
    <lineage>
        <taxon>Eukaryota</taxon>
        <taxon>Metazoa</taxon>
        <taxon>Ecdysozoa</taxon>
        <taxon>Nematoda</taxon>
        <taxon>Chromadorea</taxon>
        <taxon>Rhabditida</taxon>
        <taxon>Rhabditina</taxon>
        <taxon>Rhabditomorpha</taxon>
        <taxon>Strongyloidea</taxon>
        <taxon>Heligmosomidae</taxon>
        <taxon>Nippostrongylus</taxon>
    </lineage>
</organism>
<dbReference type="Proteomes" id="UP000271162">
    <property type="component" value="Unassembled WGS sequence"/>
</dbReference>
<protein>
    <submittedName>
        <fullName evidence="4">Protein SON</fullName>
    </submittedName>
</protein>
<keyword evidence="3" id="KW-1185">Reference proteome</keyword>
<reference evidence="2 3" key="2">
    <citation type="submission" date="2018-11" db="EMBL/GenBank/DDBJ databases">
        <authorList>
            <consortium name="Pathogen Informatics"/>
        </authorList>
    </citation>
    <scope>NUCLEOTIDE SEQUENCE [LARGE SCALE GENOMIC DNA]</scope>
</reference>
<feature type="compositionally biased region" description="Basic and acidic residues" evidence="1">
    <location>
        <begin position="224"/>
        <end position="255"/>
    </location>
</feature>
<proteinExistence type="predicted"/>